<keyword evidence="3 5" id="KW-0418">Kinase</keyword>
<dbReference type="InterPro" id="IPR050406">
    <property type="entry name" value="FGGY_Carb_Kinase"/>
</dbReference>
<dbReference type="PANTHER" id="PTHR43095">
    <property type="entry name" value="SUGAR KINASE"/>
    <property type="match status" value="1"/>
</dbReference>
<dbReference type="EMBL" id="JANX01000670">
    <property type="protein sequence ID" value="KGM30862.1"/>
    <property type="molecule type" value="Genomic_DNA"/>
</dbReference>
<dbReference type="AlphaFoldDB" id="A0A0A0D1F8"/>
<evidence type="ECO:0000256" key="1">
    <source>
        <dbReference type="ARBA" id="ARBA00009156"/>
    </source>
</evidence>
<evidence type="ECO:0000256" key="3">
    <source>
        <dbReference type="ARBA" id="ARBA00022777"/>
    </source>
</evidence>
<protein>
    <submittedName>
        <fullName evidence="5">Xylulose kinase</fullName>
    </submittedName>
</protein>
<accession>A0A0A0D1F8</accession>
<reference evidence="5 6" key="1">
    <citation type="submission" date="2014-01" db="EMBL/GenBank/DDBJ databases">
        <title>Genome sequence determination for a cystic fibrosis isolate, Inquilinus limosus.</title>
        <authorList>
            <person name="Pino M."/>
            <person name="Di Conza J."/>
            <person name="Gutkind G."/>
        </authorList>
    </citation>
    <scope>NUCLEOTIDE SEQUENCE [LARGE SCALE GENOMIC DNA]</scope>
    <source>
        <strain evidence="5 6">MP06</strain>
    </source>
</reference>
<gene>
    <name evidence="5" type="ORF">P409_30535</name>
</gene>
<organism evidence="5 6">
    <name type="scientific">Inquilinus limosus MP06</name>
    <dbReference type="NCBI Taxonomy" id="1398085"/>
    <lineage>
        <taxon>Bacteria</taxon>
        <taxon>Pseudomonadati</taxon>
        <taxon>Pseudomonadota</taxon>
        <taxon>Alphaproteobacteria</taxon>
        <taxon>Rhodospirillales</taxon>
        <taxon>Rhodospirillaceae</taxon>
        <taxon>Inquilinus</taxon>
    </lineage>
</organism>
<feature type="non-terminal residue" evidence="5">
    <location>
        <position position="247"/>
    </location>
</feature>
<comment type="similarity">
    <text evidence="1">Belongs to the FGGY kinase family.</text>
</comment>
<dbReference type="Pfam" id="PF00370">
    <property type="entry name" value="FGGY_N"/>
    <property type="match status" value="1"/>
</dbReference>
<dbReference type="Gene3D" id="3.30.420.40">
    <property type="match status" value="1"/>
</dbReference>
<feature type="domain" description="Carbohydrate kinase FGGY N-terminal" evidence="4">
    <location>
        <begin position="1"/>
        <end position="243"/>
    </location>
</feature>
<evidence type="ECO:0000313" key="6">
    <source>
        <dbReference type="Proteomes" id="UP000029995"/>
    </source>
</evidence>
<dbReference type="GO" id="GO:0005975">
    <property type="term" value="P:carbohydrate metabolic process"/>
    <property type="evidence" value="ECO:0007669"/>
    <property type="project" value="InterPro"/>
</dbReference>
<dbReference type="SUPFAM" id="SSF53067">
    <property type="entry name" value="Actin-like ATPase domain"/>
    <property type="match status" value="1"/>
</dbReference>
<dbReference type="Proteomes" id="UP000029995">
    <property type="component" value="Unassembled WGS sequence"/>
</dbReference>
<dbReference type="GO" id="GO:0016301">
    <property type="term" value="F:kinase activity"/>
    <property type="evidence" value="ECO:0007669"/>
    <property type="project" value="UniProtKB-KW"/>
</dbReference>
<proteinExistence type="inferred from homology"/>
<name>A0A0A0D1F8_9PROT</name>
<dbReference type="RefSeq" id="WP_034847328.1">
    <property type="nucleotide sequence ID" value="NZ_JANX01000670.1"/>
</dbReference>
<evidence type="ECO:0000256" key="2">
    <source>
        <dbReference type="ARBA" id="ARBA00022679"/>
    </source>
</evidence>
<keyword evidence="2" id="KW-0808">Transferase</keyword>
<evidence type="ECO:0000259" key="4">
    <source>
        <dbReference type="Pfam" id="PF00370"/>
    </source>
</evidence>
<sequence>MFLGIDLGTSGVKVVLVDGDQRVVDQEAVPLAVSRPHPLWSEQDPEEWWHATDQAVVALKARQAQALSGVRGIGLSGQMHGATLLDESDRPIRPAILWNDGRAAAECAELERREPRSRAITGNLAMPGFTAPKLLWVAAHEPDAFARTRRVLLPKDYLRLRMTGAAASEMSDAAGTLWLDVGARRWSEPMLAATGLPLSAMPELFEGSQATGTLRPEVAAAWGVPADAVVAGGAGDNAAGAAGVGVI</sequence>
<dbReference type="InterPro" id="IPR018484">
    <property type="entry name" value="FGGY_N"/>
</dbReference>
<dbReference type="PANTHER" id="PTHR43095:SF6">
    <property type="entry name" value="XYLULOSE KINASE"/>
    <property type="match status" value="1"/>
</dbReference>
<comment type="caution">
    <text evidence="5">The sequence shown here is derived from an EMBL/GenBank/DDBJ whole genome shotgun (WGS) entry which is preliminary data.</text>
</comment>
<evidence type="ECO:0000313" key="5">
    <source>
        <dbReference type="EMBL" id="KGM30862.1"/>
    </source>
</evidence>
<dbReference type="InterPro" id="IPR043129">
    <property type="entry name" value="ATPase_NBD"/>
</dbReference>